<gene>
    <name evidence="1" type="ORF">LTS18_002196</name>
</gene>
<organism evidence="1 2">
    <name type="scientific">Coniosporium uncinatum</name>
    <dbReference type="NCBI Taxonomy" id="93489"/>
    <lineage>
        <taxon>Eukaryota</taxon>
        <taxon>Fungi</taxon>
        <taxon>Dikarya</taxon>
        <taxon>Ascomycota</taxon>
        <taxon>Pezizomycotina</taxon>
        <taxon>Dothideomycetes</taxon>
        <taxon>Dothideomycetes incertae sedis</taxon>
        <taxon>Coniosporium</taxon>
    </lineage>
</organism>
<accession>A0ACC3DYU0</accession>
<name>A0ACC3DYU0_9PEZI</name>
<dbReference type="Proteomes" id="UP001186974">
    <property type="component" value="Unassembled WGS sequence"/>
</dbReference>
<dbReference type="EMBL" id="JAWDJW010000061">
    <property type="protein sequence ID" value="KAK3081807.1"/>
    <property type="molecule type" value="Genomic_DNA"/>
</dbReference>
<evidence type="ECO:0000313" key="2">
    <source>
        <dbReference type="Proteomes" id="UP001186974"/>
    </source>
</evidence>
<reference evidence="1" key="1">
    <citation type="submission" date="2024-09" db="EMBL/GenBank/DDBJ databases">
        <title>Black Yeasts Isolated from many extreme environments.</title>
        <authorList>
            <person name="Coleine C."/>
            <person name="Stajich J.E."/>
            <person name="Selbmann L."/>
        </authorList>
    </citation>
    <scope>NUCLEOTIDE SEQUENCE</scope>
    <source>
        <strain evidence="1">CCFEE 5737</strain>
    </source>
</reference>
<keyword evidence="2" id="KW-1185">Reference proteome</keyword>
<protein>
    <submittedName>
        <fullName evidence="1">Uncharacterized protein</fullName>
    </submittedName>
</protein>
<sequence>MAPFTRQSERLLRRSLRLDQLSPDTSSSEIDVETEEELFPATPATRKLRNKHFRPSLQKRRRQSLSQYPVIDPDSEEEMDSDKGPLLLSSRAAASVAAHEHYYPISAQVGQLEHQLANLSRSKPEFHVTTHIIELEYTLANTSAANKTLTEEVHATSEKHQNALERKDKQIEDMKNEMALLLWKQQQLLISIAHSVKTVHKAMDQAMNSTAHETCKQLLYEVEGVEETATLMVGEGFGRIMGKERVKDVRERARRLGTEQLLWVLKEDDREAMRKVGEALRDFEGPGDEYELHTKKDDGLGKRHFELLRLQTIDT</sequence>
<comment type="caution">
    <text evidence="1">The sequence shown here is derived from an EMBL/GenBank/DDBJ whole genome shotgun (WGS) entry which is preliminary data.</text>
</comment>
<evidence type="ECO:0000313" key="1">
    <source>
        <dbReference type="EMBL" id="KAK3081807.1"/>
    </source>
</evidence>
<proteinExistence type="predicted"/>